<dbReference type="EMBL" id="JBHSDU010000015">
    <property type="protein sequence ID" value="MFC4313958.1"/>
    <property type="molecule type" value="Genomic_DNA"/>
</dbReference>
<evidence type="ECO:0000256" key="3">
    <source>
        <dbReference type="ARBA" id="ARBA00023125"/>
    </source>
</evidence>
<dbReference type="Gene3D" id="1.10.10.10">
    <property type="entry name" value="Winged helix-like DNA-binding domain superfamily/Winged helix DNA-binding domain"/>
    <property type="match status" value="1"/>
</dbReference>
<feature type="domain" description="HTH lysR-type" evidence="5">
    <location>
        <begin position="1"/>
        <end position="58"/>
    </location>
</feature>
<dbReference type="Pfam" id="PF00126">
    <property type="entry name" value="HTH_1"/>
    <property type="match status" value="1"/>
</dbReference>
<keyword evidence="7" id="KW-1185">Reference proteome</keyword>
<keyword evidence="4" id="KW-0804">Transcription</keyword>
<dbReference type="RefSeq" id="WP_380604746.1">
    <property type="nucleotide sequence ID" value="NZ_JBHSDU010000015.1"/>
</dbReference>
<proteinExistence type="inferred from homology"/>
<comment type="similarity">
    <text evidence="1">Belongs to the LysR transcriptional regulatory family.</text>
</comment>
<dbReference type="InterPro" id="IPR050950">
    <property type="entry name" value="HTH-type_LysR_regulators"/>
</dbReference>
<dbReference type="PANTHER" id="PTHR30419">
    <property type="entry name" value="HTH-TYPE TRANSCRIPTIONAL REGULATOR YBHD"/>
    <property type="match status" value="1"/>
</dbReference>
<dbReference type="SUPFAM" id="SSF53850">
    <property type="entry name" value="Periplasmic binding protein-like II"/>
    <property type="match status" value="1"/>
</dbReference>
<dbReference type="InterPro" id="IPR005119">
    <property type="entry name" value="LysR_subst-bd"/>
</dbReference>
<sequence length="294" mass="32515">MTPRQLEAFVAVAQTLSFARACERLHMSQPALSLAIRSLEDSLGGRLLSRTTRQVKLTPEGAALLPQAIQLLADWENVRERSRQHFTLRRGHVTIAAMPSFAGNVLPQILDEFRGRFPNIEVTVHDVIHEDVVRMVANGRVELGFGFEPETASQLSFHPLFIDRFVAIVPSRSPLAELRSVSWAQLLTNNFIALQRPSTVRQLLETSLAASDMELRVGVECHQLVTVGQFVAAGLGVSVVPNLCERQMTALGTRSVQLTRPAIRKAVGLMTRNDQQLSSAAEAIRQAVATRQRK</sequence>
<dbReference type="Pfam" id="PF03466">
    <property type="entry name" value="LysR_substrate"/>
    <property type="match status" value="1"/>
</dbReference>
<dbReference type="InterPro" id="IPR000847">
    <property type="entry name" value="LysR_HTH_N"/>
</dbReference>
<name>A0ABV8T4U6_9GAMM</name>
<evidence type="ECO:0000256" key="1">
    <source>
        <dbReference type="ARBA" id="ARBA00009437"/>
    </source>
</evidence>
<evidence type="ECO:0000313" key="7">
    <source>
        <dbReference type="Proteomes" id="UP001595904"/>
    </source>
</evidence>
<organism evidence="6 7">
    <name type="scientific">Steroidobacter flavus</name>
    <dbReference type="NCBI Taxonomy" id="1842136"/>
    <lineage>
        <taxon>Bacteria</taxon>
        <taxon>Pseudomonadati</taxon>
        <taxon>Pseudomonadota</taxon>
        <taxon>Gammaproteobacteria</taxon>
        <taxon>Steroidobacterales</taxon>
        <taxon>Steroidobacteraceae</taxon>
        <taxon>Steroidobacter</taxon>
    </lineage>
</organism>
<dbReference type="SUPFAM" id="SSF46785">
    <property type="entry name" value="Winged helix' DNA-binding domain"/>
    <property type="match status" value="1"/>
</dbReference>
<keyword evidence="3" id="KW-0238">DNA-binding</keyword>
<dbReference type="PRINTS" id="PR00039">
    <property type="entry name" value="HTHLYSR"/>
</dbReference>
<evidence type="ECO:0000256" key="2">
    <source>
        <dbReference type="ARBA" id="ARBA00023015"/>
    </source>
</evidence>
<evidence type="ECO:0000256" key="4">
    <source>
        <dbReference type="ARBA" id="ARBA00023163"/>
    </source>
</evidence>
<evidence type="ECO:0000313" key="6">
    <source>
        <dbReference type="EMBL" id="MFC4313958.1"/>
    </source>
</evidence>
<dbReference type="CDD" id="cd08440">
    <property type="entry name" value="PBP2_LTTR_like_4"/>
    <property type="match status" value="1"/>
</dbReference>
<protein>
    <submittedName>
        <fullName evidence="6">LysR family transcriptional regulator</fullName>
    </submittedName>
</protein>
<dbReference type="Gene3D" id="3.40.190.290">
    <property type="match status" value="1"/>
</dbReference>
<dbReference type="InterPro" id="IPR036390">
    <property type="entry name" value="WH_DNA-bd_sf"/>
</dbReference>
<dbReference type="PROSITE" id="PS50931">
    <property type="entry name" value="HTH_LYSR"/>
    <property type="match status" value="1"/>
</dbReference>
<dbReference type="PANTHER" id="PTHR30419:SF30">
    <property type="entry name" value="LYSR FAMILY TRANSCRIPTIONAL REGULATOR"/>
    <property type="match status" value="1"/>
</dbReference>
<dbReference type="Proteomes" id="UP001595904">
    <property type="component" value="Unassembled WGS sequence"/>
</dbReference>
<keyword evidence="2" id="KW-0805">Transcription regulation</keyword>
<gene>
    <name evidence="6" type="ORF">ACFPN2_33095</name>
</gene>
<dbReference type="InterPro" id="IPR036388">
    <property type="entry name" value="WH-like_DNA-bd_sf"/>
</dbReference>
<comment type="caution">
    <text evidence="6">The sequence shown here is derived from an EMBL/GenBank/DDBJ whole genome shotgun (WGS) entry which is preliminary data.</text>
</comment>
<reference evidence="7" key="1">
    <citation type="journal article" date="2019" name="Int. J. Syst. Evol. Microbiol.">
        <title>The Global Catalogue of Microorganisms (GCM) 10K type strain sequencing project: providing services to taxonomists for standard genome sequencing and annotation.</title>
        <authorList>
            <consortium name="The Broad Institute Genomics Platform"/>
            <consortium name="The Broad Institute Genome Sequencing Center for Infectious Disease"/>
            <person name="Wu L."/>
            <person name="Ma J."/>
        </authorList>
    </citation>
    <scope>NUCLEOTIDE SEQUENCE [LARGE SCALE GENOMIC DNA]</scope>
    <source>
        <strain evidence="7">CGMCC 1.10759</strain>
    </source>
</reference>
<evidence type="ECO:0000259" key="5">
    <source>
        <dbReference type="PROSITE" id="PS50931"/>
    </source>
</evidence>
<accession>A0ABV8T4U6</accession>